<accession>A0A9D4BD93</accession>
<organism evidence="1 2">
    <name type="scientific">Dreissena polymorpha</name>
    <name type="common">Zebra mussel</name>
    <name type="synonym">Mytilus polymorpha</name>
    <dbReference type="NCBI Taxonomy" id="45954"/>
    <lineage>
        <taxon>Eukaryota</taxon>
        <taxon>Metazoa</taxon>
        <taxon>Spiralia</taxon>
        <taxon>Lophotrochozoa</taxon>
        <taxon>Mollusca</taxon>
        <taxon>Bivalvia</taxon>
        <taxon>Autobranchia</taxon>
        <taxon>Heteroconchia</taxon>
        <taxon>Euheterodonta</taxon>
        <taxon>Imparidentia</taxon>
        <taxon>Neoheterodontei</taxon>
        <taxon>Myida</taxon>
        <taxon>Dreissenoidea</taxon>
        <taxon>Dreissenidae</taxon>
        <taxon>Dreissena</taxon>
    </lineage>
</organism>
<keyword evidence="2" id="KW-1185">Reference proteome</keyword>
<dbReference type="InterPro" id="IPR013783">
    <property type="entry name" value="Ig-like_fold"/>
</dbReference>
<protein>
    <submittedName>
        <fullName evidence="1">Uncharacterized protein</fullName>
    </submittedName>
</protein>
<gene>
    <name evidence="1" type="ORF">DPMN_192762</name>
</gene>
<reference evidence="1" key="1">
    <citation type="journal article" date="2019" name="bioRxiv">
        <title>The Genome of the Zebra Mussel, Dreissena polymorpha: A Resource for Invasive Species Research.</title>
        <authorList>
            <person name="McCartney M.A."/>
            <person name="Auch B."/>
            <person name="Kono T."/>
            <person name="Mallez S."/>
            <person name="Zhang Y."/>
            <person name="Obille A."/>
            <person name="Becker A."/>
            <person name="Abrahante J.E."/>
            <person name="Garbe J."/>
            <person name="Badalamenti J.P."/>
            <person name="Herman A."/>
            <person name="Mangelson H."/>
            <person name="Liachko I."/>
            <person name="Sullivan S."/>
            <person name="Sone E.D."/>
            <person name="Koren S."/>
            <person name="Silverstein K.A.T."/>
            <person name="Beckman K.B."/>
            <person name="Gohl D.M."/>
        </authorList>
    </citation>
    <scope>NUCLEOTIDE SEQUENCE</scope>
    <source>
        <strain evidence="1">Duluth1</strain>
        <tissue evidence="1">Whole animal</tissue>
    </source>
</reference>
<proteinExistence type="predicted"/>
<dbReference type="AlphaFoldDB" id="A0A9D4BD93"/>
<evidence type="ECO:0000313" key="2">
    <source>
        <dbReference type="Proteomes" id="UP000828390"/>
    </source>
</evidence>
<dbReference type="InterPro" id="IPR036179">
    <property type="entry name" value="Ig-like_dom_sf"/>
</dbReference>
<comment type="caution">
    <text evidence="1">The sequence shown here is derived from an EMBL/GenBank/DDBJ whole genome shotgun (WGS) entry which is preliminary data.</text>
</comment>
<dbReference type="Proteomes" id="UP000828390">
    <property type="component" value="Unassembled WGS sequence"/>
</dbReference>
<dbReference type="EMBL" id="JAIWYP010000049">
    <property type="protein sequence ID" value="KAH3690938.1"/>
    <property type="molecule type" value="Genomic_DNA"/>
</dbReference>
<dbReference type="Gene3D" id="2.60.40.10">
    <property type="entry name" value="Immunoglobulins"/>
    <property type="match status" value="1"/>
</dbReference>
<feature type="non-terminal residue" evidence="1">
    <location>
        <position position="1"/>
    </location>
</feature>
<reference evidence="1" key="2">
    <citation type="submission" date="2020-11" db="EMBL/GenBank/DDBJ databases">
        <authorList>
            <person name="McCartney M.A."/>
            <person name="Auch B."/>
            <person name="Kono T."/>
            <person name="Mallez S."/>
            <person name="Becker A."/>
            <person name="Gohl D.M."/>
            <person name="Silverstein K.A.T."/>
            <person name="Koren S."/>
            <person name="Bechman K.B."/>
            <person name="Herman A."/>
            <person name="Abrahante J.E."/>
            <person name="Garbe J."/>
        </authorList>
    </citation>
    <scope>NUCLEOTIDE SEQUENCE</scope>
    <source>
        <strain evidence="1">Duluth1</strain>
        <tissue evidence="1">Whole animal</tissue>
    </source>
</reference>
<sequence length="125" mass="14651">VGLPRKEATKYNNVTTIEHEFKVIEEWSFTIVCSSSSNPASRYSWFGPFTGEREVLSKRNVRTDKNRNRDDGSWRVLSDDANYLVTLSDDNMQTQLKISQVQHADYADYMAQQRRLINRWKLCNL</sequence>
<name>A0A9D4BD93_DREPO</name>
<evidence type="ECO:0000313" key="1">
    <source>
        <dbReference type="EMBL" id="KAH3690938.1"/>
    </source>
</evidence>
<dbReference type="SUPFAM" id="SSF48726">
    <property type="entry name" value="Immunoglobulin"/>
    <property type="match status" value="1"/>
</dbReference>